<dbReference type="SMART" id="SM00422">
    <property type="entry name" value="HTH_MERR"/>
    <property type="match status" value="1"/>
</dbReference>
<evidence type="ECO:0000313" key="3">
    <source>
        <dbReference type="EMBL" id="MDA4847228.1"/>
    </source>
</evidence>
<dbReference type="CDD" id="cd04776">
    <property type="entry name" value="HTH_GnyR"/>
    <property type="match status" value="1"/>
</dbReference>
<evidence type="ECO:0000313" key="4">
    <source>
        <dbReference type="Proteomes" id="UP001148313"/>
    </source>
</evidence>
<keyword evidence="1 3" id="KW-0238">DNA-binding</keyword>
<organism evidence="3 4">
    <name type="scientific">Hoeflea poritis</name>
    <dbReference type="NCBI Taxonomy" id="2993659"/>
    <lineage>
        <taxon>Bacteria</taxon>
        <taxon>Pseudomonadati</taxon>
        <taxon>Pseudomonadota</taxon>
        <taxon>Alphaproteobacteria</taxon>
        <taxon>Hyphomicrobiales</taxon>
        <taxon>Rhizobiaceae</taxon>
        <taxon>Hoeflea</taxon>
    </lineage>
</organism>
<evidence type="ECO:0000259" key="2">
    <source>
        <dbReference type="PROSITE" id="PS50937"/>
    </source>
</evidence>
<name>A0ABT4VRA0_9HYPH</name>
<dbReference type="Gene3D" id="1.10.1660.10">
    <property type="match status" value="1"/>
</dbReference>
<protein>
    <submittedName>
        <fullName evidence="3">MerR family DNA-binding transcriptional regulator</fullName>
    </submittedName>
</protein>
<dbReference type="Proteomes" id="UP001148313">
    <property type="component" value="Unassembled WGS sequence"/>
</dbReference>
<feature type="domain" description="HTH merR-type" evidence="2">
    <location>
        <begin position="29"/>
        <end position="96"/>
    </location>
</feature>
<keyword evidence="4" id="KW-1185">Reference proteome</keyword>
<dbReference type="SUPFAM" id="SSF46955">
    <property type="entry name" value="Putative DNA-binding domain"/>
    <property type="match status" value="1"/>
</dbReference>
<dbReference type="GO" id="GO:0003677">
    <property type="term" value="F:DNA binding"/>
    <property type="evidence" value="ECO:0007669"/>
    <property type="project" value="UniProtKB-KW"/>
</dbReference>
<dbReference type="RefSeq" id="WP_271091039.1">
    <property type="nucleotide sequence ID" value="NZ_JAPJZH010000011.1"/>
</dbReference>
<dbReference type="InterPro" id="IPR000551">
    <property type="entry name" value="MerR-type_HTH_dom"/>
</dbReference>
<dbReference type="InterPro" id="IPR009061">
    <property type="entry name" value="DNA-bd_dom_put_sf"/>
</dbReference>
<sequence length="150" mass="16751">MSQADQGGRADSGGVAVIEPRPAEEGRDLFGIAELAEEFGITTRTIRFYENKDLIHPARVNGARVYTRRDRARLALILRAKAIGSTLAQIRHFLDLYGEHGEGQKSQLEYVVSESGKAIEELERKRAMIDDTLGELHAIRKTCIDCLKEL</sequence>
<dbReference type="PANTHER" id="PTHR30204">
    <property type="entry name" value="REDOX-CYCLING DRUG-SENSING TRANSCRIPTIONAL ACTIVATOR SOXR"/>
    <property type="match status" value="1"/>
</dbReference>
<dbReference type="InterPro" id="IPR047057">
    <property type="entry name" value="MerR_fam"/>
</dbReference>
<proteinExistence type="predicted"/>
<reference evidence="3" key="1">
    <citation type="submission" date="2022-11" db="EMBL/GenBank/DDBJ databases">
        <title>Hoeflea poritis sp. nov., isolated from scleractinian coral Porites lutea.</title>
        <authorList>
            <person name="Zhang G."/>
            <person name="Wei Q."/>
            <person name="Cai L."/>
        </authorList>
    </citation>
    <scope>NUCLEOTIDE SEQUENCE</scope>
    <source>
        <strain evidence="3">E7-10</strain>
    </source>
</reference>
<dbReference type="PROSITE" id="PS50937">
    <property type="entry name" value="HTH_MERR_2"/>
    <property type="match status" value="1"/>
</dbReference>
<dbReference type="Pfam" id="PF13411">
    <property type="entry name" value="MerR_1"/>
    <property type="match status" value="1"/>
</dbReference>
<evidence type="ECO:0000256" key="1">
    <source>
        <dbReference type="ARBA" id="ARBA00023125"/>
    </source>
</evidence>
<accession>A0ABT4VRA0</accession>
<dbReference type="EMBL" id="JAPJZH010000011">
    <property type="protein sequence ID" value="MDA4847228.1"/>
    <property type="molecule type" value="Genomic_DNA"/>
</dbReference>
<dbReference type="PANTHER" id="PTHR30204:SF58">
    <property type="entry name" value="HTH-TYPE TRANSCRIPTIONAL REGULATOR YFMP"/>
    <property type="match status" value="1"/>
</dbReference>
<gene>
    <name evidence="3" type="ORF">OOZ53_17845</name>
</gene>
<comment type="caution">
    <text evidence="3">The sequence shown here is derived from an EMBL/GenBank/DDBJ whole genome shotgun (WGS) entry which is preliminary data.</text>
</comment>